<organism evidence="1 2">
    <name type="scientific">Gemmata obscuriglobus</name>
    <dbReference type="NCBI Taxonomy" id="114"/>
    <lineage>
        <taxon>Bacteria</taxon>
        <taxon>Pseudomonadati</taxon>
        <taxon>Planctomycetota</taxon>
        <taxon>Planctomycetia</taxon>
        <taxon>Gemmatales</taxon>
        <taxon>Gemmataceae</taxon>
        <taxon>Gemmata</taxon>
    </lineage>
</organism>
<dbReference type="Proteomes" id="UP000245802">
    <property type="component" value="Chromosome"/>
</dbReference>
<protein>
    <submittedName>
        <fullName evidence="1">DUF1501 domain-containing protein</fullName>
    </submittedName>
</protein>
<dbReference type="SUPFAM" id="SSF53649">
    <property type="entry name" value="Alkaline phosphatase-like"/>
    <property type="match status" value="1"/>
</dbReference>
<dbReference type="InterPro" id="IPR006311">
    <property type="entry name" value="TAT_signal"/>
</dbReference>
<dbReference type="RefSeq" id="WP_109571135.1">
    <property type="nucleotide sequence ID" value="NZ_CP025958.1"/>
</dbReference>
<dbReference type="Pfam" id="PF07394">
    <property type="entry name" value="DUF1501"/>
    <property type="match status" value="1"/>
</dbReference>
<dbReference type="InterPro" id="IPR010869">
    <property type="entry name" value="DUF1501"/>
</dbReference>
<dbReference type="PANTHER" id="PTHR43737">
    <property type="entry name" value="BLL7424 PROTEIN"/>
    <property type="match status" value="1"/>
</dbReference>
<evidence type="ECO:0000313" key="1">
    <source>
        <dbReference type="EMBL" id="AWM39285.1"/>
    </source>
</evidence>
<dbReference type="Gene3D" id="3.40.720.10">
    <property type="entry name" value="Alkaline Phosphatase, subunit A"/>
    <property type="match status" value="1"/>
</dbReference>
<dbReference type="PANTHER" id="PTHR43737:SF1">
    <property type="entry name" value="DUF1501 DOMAIN-CONTAINING PROTEIN"/>
    <property type="match status" value="1"/>
</dbReference>
<accession>A0A2Z3H8G4</accession>
<dbReference type="OrthoDB" id="127333at2"/>
<sequence length="434" mass="47104">MARNTFCRSADHAVDRRAFIGGALAAGAALAADMTQLNALAAADVNKALKKTQKRVILLWLAGGASQLETWDPKPGASTGGPFRSIQTDVPGLRISELMPKMAARMKTTCVIRGLNTKNGDHGSAAVTMMKGRRDEAAVRYPDLGAVVAREMGRADSKVPDYVTFYTQTEGRGMAPGTAGFLGARYAPMELTTNNYPEFIKKLDGISDLDHVERGALRDLLGKQFGQGRSSETMSSQNEAYQRVRGIMASEKLFDVTQEPQKVRDRYGPTQFAEQTLIARRLVEAGVPFVRVGRAWWDSHGQNFETHQEMVPELDHVMATLLDDLGERGLLDDVMVVTLAEFGRTPAINASLGRDHFASAWSCTISGAGIKRGAVYGKTDPKGQTVTAEEVDAGRLFATIYSALGVDPEKNYYVGSRPVPLVNPGVHAIEEVLQ</sequence>
<name>A0A2Z3H8G4_9BACT</name>
<dbReference type="InterPro" id="IPR017850">
    <property type="entry name" value="Alkaline_phosphatase_core_sf"/>
</dbReference>
<keyword evidence="2" id="KW-1185">Reference proteome</keyword>
<dbReference type="PROSITE" id="PS51318">
    <property type="entry name" value="TAT"/>
    <property type="match status" value="1"/>
</dbReference>
<dbReference type="KEGG" id="gog:C1280_21375"/>
<gene>
    <name evidence="1" type="ORF">C1280_21375</name>
</gene>
<reference evidence="1 2" key="1">
    <citation type="submission" date="2018-01" db="EMBL/GenBank/DDBJ databases">
        <title>G. obscuriglobus.</title>
        <authorList>
            <person name="Franke J."/>
            <person name="Blomberg W."/>
            <person name="Selmecki A."/>
        </authorList>
    </citation>
    <scope>NUCLEOTIDE SEQUENCE [LARGE SCALE GENOMIC DNA]</scope>
    <source>
        <strain evidence="1 2">DSM 5831</strain>
    </source>
</reference>
<dbReference type="AlphaFoldDB" id="A0A2Z3H8G4"/>
<dbReference type="EMBL" id="CP025958">
    <property type="protein sequence ID" value="AWM39285.1"/>
    <property type="molecule type" value="Genomic_DNA"/>
</dbReference>
<proteinExistence type="predicted"/>
<evidence type="ECO:0000313" key="2">
    <source>
        <dbReference type="Proteomes" id="UP000245802"/>
    </source>
</evidence>